<feature type="non-terminal residue" evidence="2">
    <location>
        <position position="1"/>
    </location>
</feature>
<evidence type="ECO:0000313" key="3">
    <source>
        <dbReference type="Proteomes" id="UP000070700"/>
    </source>
</evidence>
<dbReference type="Proteomes" id="UP000070700">
    <property type="component" value="Unassembled WGS sequence"/>
</dbReference>
<dbReference type="AlphaFoldDB" id="A0A194XAF3"/>
<dbReference type="InParanoid" id="A0A194XAF3"/>
<dbReference type="OrthoDB" id="3344043at2759"/>
<protein>
    <submittedName>
        <fullName evidence="2">Uncharacterized protein</fullName>
    </submittedName>
</protein>
<sequence length="184" mass="19861">ITPLDDQDMANAIFLPALLDFDPFLTSGAAITAMSDDVDSALENWIDTLHKHYLSFAAIAVDEVDNIDQQERFTRLVARIPKAPLFTLATLIVLSIIFNGSILGVSLWKTSLGKTHSKQVIVSVAGLAANIFEHELAKTGPAIGNVWDLFEESKEESPSSRVGISENSAGGHHFVTFVAQNGSP</sequence>
<dbReference type="EMBL" id="KQ947415">
    <property type="protein sequence ID" value="KUJ17119.1"/>
    <property type="molecule type" value="Genomic_DNA"/>
</dbReference>
<keyword evidence="3" id="KW-1185">Reference proteome</keyword>
<keyword evidence="1" id="KW-0812">Transmembrane</keyword>
<gene>
    <name evidence="2" type="ORF">LY89DRAFT_540798</name>
</gene>
<keyword evidence="1" id="KW-0472">Membrane</keyword>
<reference evidence="2 3" key="1">
    <citation type="submission" date="2015-10" db="EMBL/GenBank/DDBJ databases">
        <title>Full genome of DAOMC 229536 Phialocephala scopiformis, a fungal endophyte of spruce producing the potent anti-insectan compound rugulosin.</title>
        <authorList>
            <consortium name="DOE Joint Genome Institute"/>
            <person name="Walker A.K."/>
            <person name="Frasz S.L."/>
            <person name="Seifert K.A."/>
            <person name="Miller J.D."/>
            <person name="Mondo S.J."/>
            <person name="Labutti K."/>
            <person name="Lipzen A."/>
            <person name="Dockter R."/>
            <person name="Kennedy M."/>
            <person name="Grigoriev I.V."/>
            <person name="Spatafora J.W."/>
        </authorList>
    </citation>
    <scope>NUCLEOTIDE SEQUENCE [LARGE SCALE GENOMIC DNA]</scope>
    <source>
        <strain evidence="2 3">CBS 120377</strain>
    </source>
</reference>
<accession>A0A194XAF3</accession>
<feature type="non-terminal residue" evidence="2">
    <location>
        <position position="184"/>
    </location>
</feature>
<feature type="transmembrane region" description="Helical" evidence="1">
    <location>
        <begin position="85"/>
        <end position="108"/>
    </location>
</feature>
<dbReference type="RefSeq" id="XP_018071474.1">
    <property type="nucleotide sequence ID" value="XM_018208169.1"/>
</dbReference>
<name>A0A194XAF3_MOLSC</name>
<keyword evidence="1" id="KW-1133">Transmembrane helix</keyword>
<organism evidence="2 3">
    <name type="scientific">Mollisia scopiformis</name>
    <name type="common">Conifer needle endophyte fungus</name>
    <name type="synonym">Phialocephala scopiformis</name>
    <dbReference type="NCBI Taxonomy" id="149040"/>
    <lineage>
        <taxon>Eukaryota</taxon>
        <taxon>Fungi</taxon>
        <taxon>Dikarya</taxon>
        <taxon>Ascomycota</taxon>
        <taxon>Pezizomycotina</taxon>
        <taxon>Leotiomycetes</taxon>
        <taxon>Helotiales</taxon>
        <taxon>Mollisiaceae</taxon>
        <taxon>Mollisia</taxon>
    </lineage>
</organism>
<evidence type="ECO:0000313" key="2">
    <source>
        <dbReference type="EMBL" id="KUJ17119.1"/>
    </source>
</evidence>
<evidence type="ECO:0000256" key="1">
    <source>
        <dbReference type="SAM" id="Phobius"/>
    </source>
</evidence>
<proteinExistence type="predicted"/>
<dbReference type="KEGG" id="psco:LY89DRAFT_540798"/>
<dbReference type="GeneID" id="28817895"/>